<feature type="transmembrane region" description="Helical" evidence="1">
    <location>
        <begin position="12"/>
        <end position="35"/>
    </location>
</feature>
<keyword evidence="1" id="KW-1133">Transmembrane helix</keyword>
<sequence>MKLSDRFLKNRVKQIVITQFILIIPMIVFLFLSFTTYPVNFFYSGFIGIILAISMFLNGIEQYILKKKGWSISFFILSVFIILVALQSFYVSTLKR</sequence>
<dbReference type="Proteomes" id="UP001224122">
    <property type="component" value="Unassembled WGS sequence"/>
</dbReference>
<keyword evidence="1" id="KW-0812">Transmembrane</keyword>
<protein>
    <submittedName>
        <fullName evidence="2">Amino acid permease</fullName>
    </submittedName>
</protein>
<feature type="transmembrane region" description="Helical" evidence="1">
    <location>
        <begin position="41"/>
        <end position="60"/>
    </location>
</feature>
<proteinExistence type="predicted"/>
<evidence type="ECO:0000313" key="3">
    <source>
        <dbReference type="Proteomes" id="UP001224122"/>
    </source>
</evidence>
<accession>A0ABT9Y359</accession>
<organism evidence="2 3">
    <name type="scientific">Neobacillus ginsengisoli</name>
    <dbReference type="NCBI Taxonomy" id="904295"/>
    <lineage>
        <taxon>Bacteria</taxon>
        <taxon>Bacillati</taxon>
        <taxon>Bacillota</taxon>
        <taxon>Bacilli</taxon>
        <taxon>Bacillales</taxon>
        <taxon>Bacillaceae</taxon>
        <taxon>Neobacillus</taxon>
    </lineage>
</organism>
<dbReference type="EMBL" id="JAUSTW010000022">
    <property type="protein sequence ID" value="MDQ0202270.1"/>
    <property type="molecule type" value="Genomic_DNA"/>
</dbReference>
<dbReference type="RefSeq" id="WP_307414282.1">
    <property type="nucleotide sequence ID" value="NZ_JAUSTW010000022.1"/>
</dbReference>
<name>A0ABT9Y359_9BACI</name>
<evidence type="ECO:0000313" key="2">
    <source>
        <dbReference type="EMBL" id="MDQ0202270.1"/>
    </source>
</evidence>
<gene>
    <name evidence="2" type="ORF">J2S10_005507</name>
</gene>
<keyword evidence="3" id="KW-1185">Reference proteome</keyword>
<feature type="transmembrane region" description="Helical" evidence="1">
    <location>
        <begin position="72"/>
        <end position="91"/>
    </location>
</feature>
<reference evidence="2 3" key="1">
    <citation type="submission" date="2023-07" db="EMBL/GenBank/DDBJ databases">
        <title>Genomic Encyclopedia of Type Strains, Phase IV (KMG-IV): sequencing the most valuable type-strain genomes for metagenomic binning, comparative biology and taxonomic classification.</title>
        <authorList>
            <person name="Goeker M."/>
        </authorList>
    </citation>
    <scope>NUCLEOTIDE SEQUENCE [LARGE SCALE GENOMIC DNA]</scope>
    <source>
        <strain evidence="2 3">DSM 27594</strain>
    </source>
</reference>
<comment type="caution">
    <text evidence="2">The sequence shown here is derived from an EMBL/GenBank/DDBJ whole genome shotgun (WGS) entry which is preliminary data.</text>
</comment>
<keyword evidence="1" id="KW-0472">Membrane</keyword>
<evidence type="ECO:0000256" key="1">
    <source>
        <dbReference type="SAM" id="Phobius"/>
    </source>
</evidence>